<dbReference type="InterPro" id="IPR025522">
    <property type="entry name" value="DUF4410"/>
</dbReference>
<gene>
    <name evidence="1" type="ORF">FAZ95_25760</name>
</gene>
<dbReference type="EMBL" id="CP040078">
    <property type="protein sequence ID" value="QCP52568.1"/>
    <property type="molecule type" value="Genomic_DNA"/>
</dbReference>
<protein>
    <submittedName>
        <fullName evidence="1">DUF4410 domain-containing protein</fullName>
    </submittedName>
</protein>
<sequence>MTRLNIVLTSFEFVGKKAARCATVALTFGALLLGGCASGITNQAQYSAQPQLHPDSVYVYTFRVMPDQVKLDTSGVAQKLKAQMSGASPEAEQAEAAMEVREALTSEVVQKLQAMGLRVIRSDSPPPADQNVLIVQGSVSKADEGNRRRRVVIGLGAGKSEVAASVQVLYKQAGGAPMFVQSFDASADSGKMPGVAETAGVGAAAGHVATSAAVGGGLHGIGEVKHATLTAVSEKLADKIAKQVGEIGVSQGWMAADRVK</sequence>
<proteinExistence type="predicted"/>
<organism evidence="1 2">
    <name type="scientific">Trinickia violacea</name>
    <dbReference type="NCBI Taxonomy" id="2571746"/>
    <lineage>
        <taxon>Bacteria</taxon>
        <taxon>Pseudomonadati</taxon>
        <taxon>Pseudomonadota</taxon>
        <taxon>Betaproteobacteria</taxon>
        <taxon>Burkholderiales</taxon>
        <taxon>Burkholderiaceae</taxon>
        <taxon>Trinickia</taxon>
    </lineage>
</organism>
<dbReference type="AlphaFoldDB" id="A0A4P8ITL2"/>
<dbReference type="Proteomes" id="UP000298656">
    <property type="component" value="Chromosome 2"/>
</dbReference>
<dbReference type="OrthoDB" id="111773at2"/>
<name>A0A4P8ITL2_9BURK</name>
<reference evidence="1 2" key="1">
    <citation type="submission" date="2019-05" db="EMBL/GenBank/DDBJ databases">
        <title>Burkholderia sp. DHOD12, isolated from subtropical forest soil.</title>
        <authorList>
            <person name="Gao Z.-H."/>
            <person name="Qiu L.-H."/>
        </authorList>
    </citation>
    <scope>NUCLEOTIDE SEQUENCE [LARGE SCALE GENOMIC DNA]</scope>
    <source>
        <strain evidence="1 2">DHOD12</strain>
    </source>
</reference>
<dbReference type="KEGG" id="tvl:FAZ95_25760"/>
<dbReference type="Pfam" id="PF14366">
    <property type="entry name" value="DUF4410"/>
    <property type="match status" value="1"/>
</dbReference>
<keyword evidence="2" id="KW-1185">Reference proteome</keyword>
<evidence type="ECO:0000313" key="1">
    <source>
        <dbReference type="EMBL" id="QCP52568.1"/>
    </source>
</evidence>
<evidence type="ECO:0000313" key="2">
    <source>
        <dbReference type="Proteomes" id="UP000298656"/>
    </source>
</evidence>
<accession>A0A4P8ITL2</accession>